<gene>
    <name evidence="4" type="ORF">ANE_LOCUS1121</name>
</gene>
<evidence type="ECO:0000259" key="3">
    <source>
        <dbReference type="PROSITE" id="PS50157"/>
    </source>
</evidence>
<reference evidence="4" key="1">
    <citation type="submission" date="2019-07" db="EMBL/GenBank/DDBJ databases">
        <authorList>
            <person name="Dittberner H."/>
        </authorList>
    </citation>
    <scope>NUCLEOTIDE SEQUENCE [LARGE SCALE GENOMIC DNA]</scope>
</reference>
<evidence type="ECO:0000256" key="2">
    <source>
        <dbReference type="SAM" id="MobiDB-lite"/>
    </source>
</evidence>
<dbReference type="AlphaFoldDB" id="A0A565AMQ7"/>
<organism evidence="4 5">
    <name type="scientific">Arabis nemorensis</name>
    <dbReference type="NCBI Taxonomy" id="586526"/>
    <lineage>
        <taxon>Eukaryota</taxon>
        <taxon>Viridiplantae</taxon>
        <taxon>Streptophyta</taxon>
        <taxon>Embryophyta</taxon>
        <taxon>Tracheophyta</taxon>
        <taxon>Spermatophyta</taxon>
        <taxon>Magnoliopsida</taxon>
        <taxon>eudicotyledons</taxon>
        <taxon>Gunneridae</taxon>
        <taxon>Pentapetalae</taxon>
        <taxon>rosids</taxon>
        <taxon>malvids</taxon>
        <taxon>Brassicales</taxon>
        <taxon>Brassicaceae</taxon>
        <taxon>Arabideae</taxon>
        <taxon>Arabis</taxon>
    </lineage>
</organism>
<dbReference type="SUPFAM" id="SSF51445">
    <property type="entry name" value="(Trans)glycosidases"/>
    <property type="match status" value="1"/>
</dbReference>
<keyword evidence="5" id="KW-1185">Reference proteome</keyword>
<dbReference type="GO" id="GO:0008270">
    <property type="term" value="F:zinc ion binding"/>
    <property type="evidence" value="ECO:0007669"/>
    <property type="project" value="UniProtKB-KW"/>
</dbReference>
<evidence type="ECO:0000313" key="4">
    <source>
        <dbReference type="EMBL" id="VVA90676.1"/>
    </source>
</evidence>
<comment type="caution">
    <text evidence="4">The sequence shown here is derived from an EMBL/GenBank/DDBJ whole genome shotgun (WGS) entry which is preliminary data.</text>
</comment>
<dbReference type="InterPro" id="IPR044846">
    <property type="entry name" value="GH10"/>
</dbReference>
<dbReference type="Gene3D" id="3.20.20.80">
    <property type="entry name" value="Glycosidases"/>
    <property type="match status" value="1"/>
</dbReference>
<protein>
    <recommendedName>
        <fullName evidence="3">C2H2-type domain-containing protein</fullName>
    </recommendedName>
</protein>
<keyword evidence="1" id="KW-0863">Zinc-finger</keyword>
<dbReference type="PROSITE" id="PS50157">
    <property type="entry name" value="ZINC_FINGER_C2H2_2"/>
    <property type="match status" value="1"/>
</dbReference>
<dbReference type="InterPro" id="IPR017853">
    <property type="entry name" value="GH"/>
</dbReference>
<feature type="compositionally biased region" description="Basic and acidic residues" evidence="2">
    <location>
        <begin position="265"/>
        <end position="279"/>
    </location>
</feature>
<evidence type="ECO:0000256" key="1">
    <source>
        <dbReference type="PROSITE-ProRule" id="PRU00042"/>
    </source>
</evidence>
<name>A0A565AMQ7_9BRAS</name>
<dbReference type="PROSITE" id="PS00028">
    <property type="entry name" value="ZINC_FINGER_C2H2_1"/>
    <property type="match status" value="1"/>
</dbReference>
<dbReference type="OrthoDB" id="1719965at2759"/>
<dbReference type="PANTHER" id="PTHR31490">
    <property type="entry name" value="GLYCOSYL HYDROLASE"/>
    <property type="match status" value="1"/>
</dbReference>
<keyword evidence="1" id="KW-0862">Zinc</keyword>
<keyword evidence="1" id="KW-0479">Metal-binding</keyword>
<dbReference type="GO" id="GO:0005975">
    <property type="term" value="P:carbohydrate metabolic process"/>
    <property type="evidence" value="ECO:0007669"/>
    <property type="project" value="InterPro"/>
</dbReference>
<feature type="region of interest" description="Disordered" evidence="2">
    <location>
        <begin position="265"/>
        <end position="288"/>
    </location>
</feature>
<dbReference type="GO" id="GO:0004553">
    <property type="term" value="F:hydrolase activity, hydrolyzing O-glycosyl compounds"/>
    <property type="evidence" value="ECO:0007669"/>
    <property type="project" value="InterPro"/>
</dbReference>
<proteinExistence type="predicted"/>
<evidence type="ECO:0000313" key="5">
    <source>
        <dbReference type="Proteomes" id="UP000489600"/>
    </source>
</evidence>
<accession>A0A565AMQ7</accession>
<dbReference type="Proteomes" id="UP000489600">
    <property type="component" value="Unassembled WGS sequence"/>
</dbReference>
<dbReference type="EMBL" id="CABITT030000001">
    <property type="protein sequence ID" value="VVA90676.1"/>
    <property type="molecule type" value="Genomic_DNA"/>
</dbReference>
<sequence length="288" mass="33080">MDDDDDYTLPSHKCFACYHMFDRHEQLVEHMKNSYHSRHGPTYGICLKYCKSFEFVREHLKGLDPRSHCFGQAQNQLLPKPSSCKLSSMLFRWPQSLVGKRMLHESLADGKIQPHSRTCFASATERTHKWSEPEQGNFDYRDADEMLRLCEKNDKETRGHCISSEVESAIQPWVQQLSDSELEAAAENQFSYSREHSNLVNADGEINEAGKRYLEIKREWLTLVDGVMEGWSLDVTMGATQWKLLLRRTQDDNITVAQAMKSRKKCSDDVEKAEGESSKLHVASNGVT</sequence>
<dbReference type="PANTHER" id="PTHR31490:SF58">
    <property type="entry name" value="ENDO-1,4-BETA-XYLANASE 2"/>
    <property type="match status" value="1"/>
</dbReference>
<feature type="domain" description="C2H2-type" evidence="3">
    <location>
        <begin position="12"/>
        <end position="41"/>
    </location>
</feature>
<dbReference type="InterPro" id="IPR013087">
    <property type="entry name" value="Znf_C2H2_type"/>
</dbReference>